<dbReference type="RefSeq" id="WP_021651855.1">
    <property type="nucleotide sequence ID" value="NZ_CP085976.1"/>
</dbReference>
<dbReference type="Gene3D" id="1.20.1530.20">
    <property type="match status" value="1"/>
</dbReference>
<evidence type="ECO:0000256" key="1">
    <source>
        <dbReference type="ARBA" id="ARBA00004141"/>
    </source>
</evidence>
<dbReference type="Pfam" id="PF01758">
    <property type="entry name" value="SBF"/>
    <property type="match status" value="1"/>
</dbReference>
<evidence type="ECO:0000313" key="7">
    <source>
        <dbReference type="Proteomes" id="UP000473323"/>
    </source>
</evidence>
<evidence type="ECO:0000256" key="2">
    <source>
        <dbReference type="ARBA" id="ARBA00022692"/>
    </source>
</evidence>
<feature type="transmembrane region" description="Helical" evidence="5">
    <location>
        <begin position="165"/>
        <end position="183"/>
    </location>
</feature>
<organism evidence="6 7">
    <name type="scientific">Blautia massiliensis</name>
    <name type="common">ex Durand et al. 2017</name>
    <dbReference type="NCBI Taxonomy" id="1737424"/>
    <lineage>
        <taxon>Bacteria</taxon>
        <taxon>Bacillati</taxon>
        <taxon>Bacillota</taxon>
        <taxon>Clostridia</taxon>
        <taxon>Lachnospirales</taxon>
        <taxon>Lachnospiraceae</taxon>
        <taxon>Blautia</taxon>
    </lineage>
</organism>
<comment type="subcellular location">
    <subcellularLocation>
        <location evidence="1">Membrane</location>
        <topology evidence="1">Multi-pass membrane protein</topology>
    </subcellularLocation>
</comment>
<dbReference type="AlphaFoldDB" id="A0A6L8TF82"/>
<keyword evidence="2 5" id="KW-0812">Transmembrane</keyword>
<feature type="transmembrane region" description="Helical" evidence="5">
    <location>
        <begin position="97"/>
        <end position="119"/>
    </location>
</feature>
<keyword evidence="3 5" id="KW-1133">Transmembrane helix</keyword>
<dbReference type="InterPro" id="IPR038770">
    <property type="entry name" value="Na+/solute_symporter_sf"/>
</dbReference>
<evidence type="ECO:0000256" key="3">
    <source>
        <dbReference type="ARBA" id="ARBA00022989"/>
    </source>
</evidence>
<dbReference type="PANTHER" id="PTHR10361">
    <property type="entry name" value="SODIUM-BILE ACID COTRANSPORTER"/>
    <property type="match status" value="1"/>
</dbReference>
<dbReference type="InterPro" id="IPR002657">
    <property type="entry name" value="BilAc:Na_symport/Acr3"/>
</dbReference>
<evidence type="ECO:0000256" key="4">
    <source>
        <dbReference type="ARBA" id="ARBA00023136"/>
    </source>
</evidence>
<comment type="caution">
    <text evidence="6">The sequence shown here is derived from an EMBL/GenBank/DDBJ whole genome shotgun (WGS) entry which is preliminary data.</text>
</comment>
<evidence type="ECO:0000256" key="5">
    <source>
        <dbReference type="SAM" id="Phobius"/>
    </source>
</evidence>
<dbReference type="GO" id="GO:0016020">
    <property type="term" value="C:membrane"/>
    <property type="evidence" value="ECO:0007669"/>
    <property type="project" value="UniProtKB-SubCell"/>
</dbReference>
<dbReference type="Proteomes" id="UP000473323">
    <property type="component" value="Unassembled WGS sequence"/>
</dbReference>
<sequence>MLEKFNSFMEKWMAFVTPACLLTGVLFPNIAKHGVPYVTYAFAFMTFIGALKSRFRDVADVFKRPLPLILMLLILHVLGPVAACGLGHLLFPGNMNYITGMVLEFSVPAAVISLMWVSIYNGNSPLSLSLVVIDTILAPFLIPAVLKLLVGSSVKMDTVGMMKELVFMIALPAVLAMCLNEVSHGKVMETWPKKLAPFSKMCLIFVVTSNSSKVSPYMKHLNGERLEVAAAILVLAAGGYAIGWIIAILTRQNKAATVSMIYGSGMRNISAGAVIAGAYFPAETLFPVMIGTLFQQILAAFYGSMMRRIQTGQQEREKEHGVSA</sequence>
<keyword evidence="4 5" id="KW-0472">Membrane</keyword>
<accession>A0A6L8TF82</accession>
<proteinExistence type="predicted"/>
<dbReference type="EMBL" id="WWVT01000020">
    <property type="protein sequence ID" value="MZL62859.1"/>
    <property type="molecule type" value="Genomic_DNA"/>
</dbReference>
<name>A0A6L8TF82_9FIRM</name>
<feature type="transmembrane region" description="Helical" evidence="5">
    <location>
        <begin position="12"/>
        <end position="31"/>
    </location>
</feature>
<feature type="transmembrane region" description="Helical" evidence="5">
    <location>
        <begin position="67"/>
        <end position="91"/>
    </location>
</feature>
<dbReference type="InterPro" id="IPR004710">
    <property type="entry name" value="Bilac:Na_transpt"/>
</dbReference>
<gene>
    <name evidence="6" type="ORF">GT694_12600</name>
</gene>
<evidence type="ECO:0000313" key="6">
    <source>
        <dbReference type="EMBL" id="MZL62859.1"/>
    </source>
</evidence>
<feature type="transmembrane region" description="Helical" evidence="5">
    <location>
        <begin position="261"/>
        <end position="280"/>
    </location>
</feature>
<reference evidence="6 7" key="1">
    <citation type="journal article" date="2019" name="Nat. Med.">
        <title>A library of human gut bacterial isolates paired with longitudinal multiomics data enables mechanistic microbiome research.</title>
        <authorList>
            <person name="Poyet M."/>
            <person name="Groussin M."/>
            <person name="Gibbons S.M."/>
            <person name="Avila-Pacheco J."/>
            <person name="Jiang X."/>
            <person name="Kearney S.M."/>
            <person name="Perrotta A.R."/>
            <person name="Berdy B."/>
            <person name="Zhao S."/>
            <person name="Lieberman T.D."/>
            <person name="Swanson P.K."/>
            <person name="Smith M."/>
            <person name="Roesemann S."/>
            <person name="Alexander J.E."/>
            <person name="Rich S.A."/>
            <person name="Livny J."/>
            <person name="Vlamakis H."/>
            <person name="Clish C."/>
            <person name="Bullock K."/>
            <person name="Deik A."/>
            <person name="Scott J."/>
            <person name="Pierce K.A."/>
            <person name="Xavier R.J."/>
            <person name="Alm E.J."/>
        </authorList>
    </citation>
    <scope>NUCLEOTIDE SEQUENCE [LARGE SCALE GENOMIC DNA]</scope>
    <source>
        <strain evidence="6 7">BIOML-A4</strain>
    </source>
</reference>
<protein>
    <submittedName>
        <fullName evidence="6">Bile acid:sodium symporter family protein</fullName>
    </submittedName>
</protein>
<dbReference type="PANTHER" id="PTHR10361:SF28">
    <property type="entry name" value="P3 PROTEIN-RELATED"/>
    <property type="match status" value="1"/>
</dbReference>
<feature type="transmembrane region" description="Helical" evidence="5">
    <location>
        <begin position="228"/>
        <end position="249"/>
    </location>
</feature>
<feature type="transmembrane region" description="Helical" evidence="5">
    <location>
        <begin position="126"/>
        <end position="145"/>
    </location>
</feature>